<keyword evidence="3" id="KW-1185">Reference proteome</keyword>
<reference evidence="2 3" key="1">
    <citation type="submission" date="2024-05" db="EMBL/GenBank/DDBJ databases">
        <title>A draft genome resource for the thread blight pathogen Marasmius tenuissimus strain MS-2.</title>
        <authorList>
            <person name="Yulfo-Soto G.E."/>
            <person name="Baruah I.K."/>
            <person name="Amoako-Attah I."/>
            <person name="Bukari Y."/>
            <person name="Meinhardt L.W."/>
            <person name="Bailey B.A."/>
            <person name="Cohen S.P."/>
        </authorList>
    </citation>
    <scope>NUCLEOTIDE SEQUENCE [LARGE SCALE GENOMIC DNA]</scope>
    <source>
        <strain evidence="2 3">MS-2</strain>
    </source>
</reference>
<comment type="caution">
    <text evidence="2">The sequence shown here is derived from an EMBL/GenBank/DDBJ whole genome shotgun (WGS) entry which is preliminary data.</text>
</comment>
<dbReference type="EMBL" id="JBBXMP010000862">
    <property type="protein sequence ID" value="KAL0056865.1"/>
    <property type="molecule type" value="Genomic_DNA"/>
</dbReference>
<evidence type="ECO:0000313" key="3">
    <source>
        <dbReference type="Proteomes" id="UP001437256"/>
    </source>
</evidence>
<dbReference type="Proteomes" id="UP001437256">
    <property type="component" value="Unassembled WGS sequence"/>
</dbReference>
<sequence>MSMEPGQWRPLGCLTRRQSGIVIPQNYKGTDFEDFDKVPGGHAVAMEYKATDKPSDFDIGNVQPLTETEGPVKEDNREEEEGDENEDRRKTMTTTVKRRMVPRRRKLGELLLVHCLVYNRTAPSYHLGFCPLWSPR</sequence>
<proteinExistence type="predicted"/>
<name>A0ABR2Z5I1_9AGAR</name>
<evidence type="ECO:0000256" key="1">
    <source>
        <dbReference type="SAM" id="MobiDB-lite"/>
    </source>
</evidence>
<organism evidence="2 3">
    <name type="scientific">Marasmius tenuissimus</name>
    <dbReference type="NCBI Taxonomy" id="585030"/>
    <lineage>
        <taxon>Eukaryota</taxon>
        <taxon>Fungi</taxon>
        <taxon>Dikarya</taxon>
        <taxon>Basidiomycota</taxon>
        <taxon>Agaricomycotina</taxon>
        <taxon>Agaricomycetes</taxon>
        <taxon>Agaricomycetidae</taxon>
        <taxon>Agaricales</taxon>
        <taxon>Marasmiineae</taxon>
        <taxon>Marasmiaceae</taxon>
        <taxon>Marasmius</taxon>
    </lineage>
</organism>
<protein>
    <submittedName>
        <fullName evidence="2">Uncharacterized protein</fullName>
    </submittedName>
</protein>
<feature type="region of interest" description="Disordered" evidence="1">
    <location>
        <begin position="53"/>
        <end position="97"/>
    </location>
</feature>
<evidence type="ECO:0000313" key="2">
    <source>
        <dbReference type="EMBL" id="KAL0056865.1"/>
    </source>
</evidence>
<gene>
    <name evidence="2" type="ORF">AAF712_016520</name>
</gene>
<accession>A0ABR2Z5I1</accession>